<dbReference type="InterPro" id="IPR006037">
    <property type="entry name" value="RCK_C"/>
</dbReference>
<evidence type="ECO:0000259" key="1">
    <source>
        <dbReference type="PROSITE" id="PS51201"/>
    </source>
</evidence>
<dbReference type="PROSITE" id="PS51202">
    <property type="entry name" value="RCK_C"/>
    <property type="match status" value="1"/>
</dbReference>
<accession>A0ABV9R7P3</accession>
<proteinExistence type="predicted"/>
<dbReference type="PANTHER" id="PTHR43833:SF7">
    <property type="entry name" value="KTR SYSTEM POTASSIUM UPTAKE PROTEIN C"/>
    <property type="match status" value="1"/>
</dbReference>
<dbReference type="Gene3D" id="3.30.70.1450">
    <property type="entry name" value="Regulator of K+ conductance, C-terminal domain"/>
    <property type="match status" value="1"/>
</dbReference>
<dbReference type="SUPFAM" id="SSF116726">
    <property type="entry name" value="TrkA C-terminal domain-like"/>
    <property type="match status" value="1"/>
</dbReference>
<dbReference type="EMBL" id="JBHSJC010000001">
    <property type="protein sequence ID" value="MFC4828365.1"/>
    <property type="molecule type" value="Genomic_DNA"/>
</dbReference>
<evidence type="ECO:0000313" key="3">
    <source>
        <dbReference type="EMBL" id="MFC4828365.1"/>
    </source>
</evidence>
<gene>
    <name evidence="3" type="ORF">ACFPER_06170</name>
</gene>
<dbReference type="InterPro" id="IPR036291">
    <property type="entry name" value="NAD(P)-bd_dom_sf"/>
</dbReference>
<sequence>MARFTLFGGASDTSRRIAEADSVVVIGLGRFGQSLALELVAGGTEVLGIDADEEIVQSLNGELTQVVRADSTKSEALRQLAVDEFDRAVVAIGSDITASILTCSVLLGMKIPMIWAKAVTEQHAVILEQLGVHHVIRPEAEMGRRVAHLVRGAALDYIEIERGYAIVKSAPPERLFGVPLGQTGLRKEFGVTVAAFKKPGGEWHNADADTVLGKGDTILIVGPTRKAEGFAQLR</sequence>
<keyword evidence="4" id="KW-1185">Reference proteome</keyword>
<keyword evidence="3" id="KW-0813">Transport</keyword>
<keyword evidence="3" id="KW-0406">Ion transport</keyword>
<dbReference type="SUPFAM" id="SSF51735">
    <property type="entry name" value="NAD(P)-binding Rossmann-fold domains"/>
    <property type="match status" value="1"/>
</dbReference>
<name>A0ABV9R7P3_9MICO</name>
<dbReference type="InterPro" id="IPR036721">
    <property type="entry name" value="RCK_C_sf"/>
</dbReference>
<comment type="caution">
    <text evidence="3">The sequence shown here is derived from an EMBL/GenBank/DDBJ whole genome shotgun (WGS) entry which is preliminary data.</text>
</comment>
<dbReference type="PROSITE" id="PS51201">
    <property type="entry name" value="RCK_N"/>
    <property type="match status" value="1"/>
</dbReference>
<dbReference type="Gene3D" id="3.40.50.720">
    <property type="entry name" value="NAD(P)-binding Rossmann-like Domain"/>
    <property type="match status" value="1"/>
</dbReference>
<dbReference type="InterPro" id="IPR003148">
    <property type="entry name" value="RCK_N"/>
</dbReference>
<evidence type="ECO:0000259" key="2">
    <source>
        <dbReference type="PROSITE" id="PS51202"/>
    </source>
</evidence>
<dbReference type="InterPro" id="IPR050721">
    <property type="entry name" value="Trk_Ktr_HKT_K-transport"/>
</dbReference>
<organism evidence="3 4">
    <name type="scientific">Agromyces aurantiacus</name>
    <dbReference type="NCBI Taxonomy" id="165814"/>
    <lineage>
        <taxon>Bacteria</taxon>
        <taxon>Bacillati</taxon>
        <taxon>Actinomycetota</taxon>
        <taxon>Actinomycetes</taxon>
        <taxon>Micrococcales</taxon>
        <taxon>Microbacteriaceae</taxon>
        <taxon>Agromyces</taxon>
    </lineage>
</organism>
<dbReference type="RefSeq" id="WP_204391420.1">
    <property type="nucleotide sequence ID" value="NZ_JAFBBW010000001.1"/>
</dbReference>
<protein>
    <submittedName>
        <fullName evidence="3">Potassium channel family protein</fullName>
    </submittedName>
</protein>
<dbReference type="Pfam" id="PF02080">
    <property type="entry name" value="TrkA_C"/>
    <property type="match status" value="1"/>
</dbReference>
<dbReference type="Proteomes" id="UP001595960">
    <property type="component" value="Unassembled WGS sequence"/>
</dbReference>
<feature type="domain" description="RCK C-terminal" evidence="2">
    <location>
        <begin position="152"/>
        <end position="234"/>
    </location>
</feature>
<reference evidence="4" key="1">
    <citation type="journal article" date="2019" name="Int. J. Syst. Evol. Microbiol.">
        <title>The Global Catalogue of Microorganisms (GCM) 10K type strain sequencing project: providing services to taxonomists for standard genome sequencing and annotation.</title>
        <authorList>
            <consortium name="The Broad Institute Genomics Platform"/>
            <consortium name="The Broad Institute Genome Sequencing Center for Infectious Disease"/>
            <person name="Wu L."/>
            <person name="Ma J."/>
        </authorList>
    </citation>
    <scope>NUCLEOTIDE SEQUENCE [LARGE SCALE GENOMIC DNA]</scope>
    <source>
        <strain evidence="4">CGMCC 1.12192</strain>
    </source>
</reference>
<dbReference type="PANTHER" id="PTHR43833">
    <property type="entry name" value="POTASSIUM CHANNEL PROTEIN 2-RELATED-RELATED"/>
    <property type="match status" value="1"/>
</dbReference>
<feature type="domain" description="RCK N-terminal" evidence="1">
    <location>
        <begin position="20"/>
        <end position="136"/>
    </location>
</feature>
<keyword evidence="3" id="KW-0407">Ion channel</keyword>
<evidence type="ECO:0000313" key="4">
    <source>
        <dbReference type="Proteomes" id="UP001595960"/>
    </source>
</evidence>
<dbReference type="Pfam" id="PF02254">
    <property type="entry name" value="TrkA_N"/>
    <property type="match status" value="1"/>
</dbReference>
<dbReference type="GO" id="GO:0034220">
    <property type="term" value="P:monoatomic ion transmembrane transport"/>
    <property type="evidence" value="ECO:0007669"/>
    <property type="project" value="UniProtKB-KW"/>
</dbReference>